<dbReference type="Proteomes" id="UP001285441">
    <property type="component" value="Unassembled WGS sequence"/>
</dbReference>
<proteinExistence type="predicted"/>
<protein>
    <submittedName>
        <fullName evidence="2">Uncharacterized protein</fullName>
    </submittedName>
</protein>
<reference evidence="2" key="2">
    <citation type="submission" date="2023-06" db="EMBL/GenBank/DDBJ databases">
        <authorList>
            <consortium name="Lawrence Berkeley National Laboratory"/>
            <person name="Haridas S."/>
            <person name="Hensen N."/>
            <person name="Bonometti L."/>
            <person name="Westerberg I."/>
            <person name="Brannstrom I.O."/>
            <person name="Guillou S."/>
            <person name="Cros-Aarteil S."/>
            <person name="Calhoun S."/>
            <person name="Kuo A."/>
            <person name="Mondo S."/>
            <person name="Pangilinan J."/>
            <person name="Riley R."/>
            <person name="LaButti K."/>
            <person name="Andreopoulos B."/>
            <person name="Lipzen A."/>
            <person name="Chen C."/>
            <person name="Yanf M."/>
            <person name="Daum C."/>
            <person name="Ng V."/>
            <person name="Clum A."/>
            <person name="Steindorff A."/>
            <person name="Ohm R."/>
            <person name="Martin F."/>
            <person name="Silar P."/>
            <person name="Natvig D."/>
            <person name="Lalanne C."/>
            <person name="Gautier V."/>
            <person name="Ament-velasquez S.L."/>
            <person name="Kruys A."/>
            <person name="Hutchinson M.I."/>
            <person name="Powell A.J."/>
            <person name="Barry K."/>
            <person name="Miller A.N."/>
            <person name="Grigoriev I.V."/>
            <person name="Debuchy R."/>
            <person name="Gladieux P."/>
            <person name="Thoren M.H."/>
            <person name="Johannesson H."/>
        </authorList>
    </citation>
    <scope>NUCLEOTIDE SEQUENCE</scope>
    <source>
        <strain evidence="2">CBS 232.78</strain>
    </source>
</reference>
<dbReference type="EMBL" id="JAULSW010000007">
    <property type="protein sequence ID" value="KAK3375415.1"/>
    <property type="molecule type" value="Genomic_DNA"/>
</dbReference>
<sequence>MTGCEGAFPFLRKEEKRRIGDNVLIGRHADRAREIDWFEHVFQSEPPSIATVPARQRSDRPRTCSTRSRKQTHQANRSLVASARCRYKCAFSHFVRQIRSLLLELSGPASVVLSRLSVAPRPRPSPPLSHIPVILWPLVLAAAAFACRLQYCWNLEPRAFHSFPLPLSERAAREGQHSAATSGGSLHLYPVDGHTIDCDQVTVPCPRQGPARTRPALGGGGGDGGFLFPLSHSSEYVLRDGNASSQQLQGHRRPLSPLGSRSVAGNGWLSDGKTEQ</sequence>
<reference evidence="2" key="1">
    <citation type="journal article" date="2023" name="Mol. Phylogenet. Evol.">
        <title>Genome-scale phylogeny and comparative genomics of the fungal order Sordariales.</title>
        <authorList>
            <person name="Hensen N."/>
            <person name="Bonometti L."/>
            <person name="Westerberg I."/>
            <person name="Brannstrom I.O."/>
            <person name="Guillou S."/>
            <person name="Cros-Aarteil S."/>
            <person name="Calhoun S."/>
            <person name="Haridas S."/>
            <person name="Kuo A."/>
            <person name="Mondo S."/>
            <person name="Pangilinan J."/>
            <person name="Riley R."/>
            <person name="LaButti K."/>
            <person name="Andreopoulos B."/>
            <person name="Lipzen A."/>
            <person name="Chen C."/>
            <person name="Yan M."/>
            <person name="Daum C."/>
            <person name="Ng V."/>
            <person name="Clum A."/>
            <person name="Steindorff A."/>
            <person name="Ohm R.A."/>
            <person name="Martin F."/>
            <person name="Silar P."/>
            <person name="Natvig D.O."/>
            <person name="Lalanne C."/>
            <person name="Gautier V."/>
            <person name="Ament-Velasquez S.L."/>
            <person name="Kruys A."/>
            <person name="Hutchinson M.I."/>
            <person name="Powell A.J."/>
            <person name="Barry K."/>
            <person name="Miller A.N."/>
            <person name="Grigoriev I.V."/>
            <person name="Debuchy R."/>
            <person name="Gladieux P."/>
            <person name="Hiltunen Thoren M."/>
            <person name="Johannesson H."/>
        </authorList>
    </citation>
    <scope>NUCLEOTIDE SEQUENCE</scope>
    <source>
        <strain evidence="2">CBS 232.78</strain>
    </source>
</reference>
<keyword evidence="3" id="KW-1185">Reference proteome</keyword>
<gene>
    <name evidence="2" type="ORF">B0H63DRAFT_278697</name>
</gene>
<feature type="region of interest" description="Disordered" evidence="1">
    <location>
        <begin position="241"/>
        <end position="276"/>
    </location>
</feature>
<evidence type="ECO:0000256" key="1">
    <source>
        <dbReference type="SAM" id="MobiDB-lite"/>
    </source>
</evidence>
<evidence type="ECO:0000313" key="3">
    <source>
        <dbReference type="Proteomes" id="UP001285441"/>
    </source>
</evidence>
<evidence type="ECO:0000313" key="2">
    <source>
        <dbReference type="EMBL" id="KAK3375415.1"/>
    </source>
</evidence>
<organism evidence="2 3">
    <name type="scientific">Podospora didyma</name>
    <dbReference type="NCBI Taxonomy" id="330526"/>
    <lineage>
        <taxon>Eukaryota</taxon>
        <taxon>Fungi</taxon>
        <taxon>Dikarya</taxon>
        <taxon>Ascomycota</taxon>
        <taxon>Pezizomycotina</taxon>
        <taxon>Sordariomycetes</taxon>
        <taxon>Sordariomycetidae</taxon>
        <taxon>Sordariales</taxon>
        <taxon>Podosporaceae</taxon>
        <taxon>Podospora</taxon>
    </lineage>
</organism>
<dbReference type="AlphaFoldDB" id="A0AAE0KFT4"/>
<feature type="region of interest" description="Disordered" evidence="1">
    <location>
        <begin position="52"/>
        <end position="75"/>
    </location>
</feature>
<accession>A0AAE0KFT4</accession>
<comment type="caution">
    <text evidence="2">The sequence shown here is derived from an EMBL/GenBank/DDBJ whole genome shotgun (WGS) entry which is preliminary data.</text>
</comment>
<name>A0AAE0KFT4_9PEZI</name>